<feature type="non-terminal residue" evidence="3">
    <location>
        <position position="556"/>
    </location>
</feature>
<gene>
    <name evidence="3" type="ORF">METBISCDRAFT_6966</name>
</gene>
<name>A0A4P9ZE49_9ASCO</name>
<dbReference type="PANTHER" id="PTHR47349">
    <property type="entry name" value="CHROMOSOME 8, WHOLE GENOME SHOTGUN SEQUENCE"/>
    <property type="match status" value="1"/>
</dbReference>
<dbReference type="InterPro" id="IPR058933">
    <property type="entry name" value="YMC020W-like_ab_hydrolase"/>
</dbReference>
<dbReference type="EMBL" id="ML004444">
    <property type="protein sequence ID" value="RKP31225.1"/>
    <property type="molecule type" value="Genomic_DNA"/>
</dbReference>
<evidence type="ECO:0000313" key="4">
    <source>
        <dbReference type="Proteomes" id="UP000268321"/>
    </source>
</evidence>
<evidence type="ECO:0000313" key="3">
    <source>
        <dbReference type="EMBL" id="RKP31225.1"/>
    </source>
</evidence>
<dbReference type="OrthoDB" id="5598028at2759"/>
<dbReference type="Proteomes" id="UP000268321">
    <property type="component" value="Unassembled WGS sequence"/>
</dbReference>
<evidence type="ECO:0000259" key="2">
    <source>
        <dbReference type="Pfam" id="PF26147"/>
    </source>
</evidence>
<proteinExistence type="predicted"/>
<protein>
    <recommendedName>
        <fullName evidence="2">YMC020W-like alpha/beta hydrolase domain-containing protein</fullName>
    </recommendedName>
</protein>
<feature type="domain" description="YMC020W-like alpha/beta hydrolase" evidence="2">
    <location>
        <begin position="134"/>
        <end position="505"/>
    </location>
</feature>
<organism evidence="3 4">
    <name type="scientific">Metschnikowia bicuspidata</name>
    <dbReference type="NCBI Taxonomy" id="27322"/>
    <lineage>
        <taxon>Eukaryota</taxon>
        <taxon>Fungi</taxon>
        <taxon>Dikarya</taxon>
        <taxon>Ascomycota</taxon>
        <taxon>Saccharomycotina</taxon>
        <taxon>Pichiomycetes</taxon>
        <taxon>Metschnikowiaceae</taxon>
        <taxon>Metschnikowia</taxon>
    </lineage>
</organism>
<dbReference type="PANTHER" id="PTHR47349:SF1">
    <property type="entry name" value="AER328WP"/>
    <property type="match status" value="1"/>
</dbReference>
<accession>A0A4P9ZE49</accession>
<dbReference type="AlphaFoldDB" id="A0A4P9ZE49"/>
<feature type="non-terminal residue" evidence="3">
    <location>
        <position position="1"/>
    </location>
</feature>
<feature type="region of interest" description="Disordered" evidence="1">
    <location>
        <begin position="92"/>
        <end position="115"/>
    </location>
</feature>
<reference evidence="4" key="1">
    <citation type="journal article" date="2018" name="Nat. Microbiol.">
        <title>Leveraging single-cell genomics to expand the fungal tree of life.</title>
        <authorList>
            <person name="Ahrendt S.R."/>
            <person name="Quandt C.A."/>
            <person name="Ciobanu D."/>
            <person name="Clum A."/>
            <person name="Salamov A."/>
            <person name="Andreopoulos B."/>
            <person name="Cheng J.F."/>
            <person name="Woyke T."/>
            <person name="Pelin A."/>
            <person name="Henrissat B."/>
            <person name="Reynolds N.K."/>
            <person name="Benny G.L."/>
            <person name="Smith M.E."/>
            <person name="James T.Y."/>
            <person name="Grigoriev I.V."/>
        </authorList>
    </citation>
    <scope>NUCLEOTIDE SEQUENCE [LARGE SCALE GENOMIC DNA]</scope>
    <source>
        <strain evidence="4">Baker2002</strain>
    </source>
</reference>
<sequence>TWLLWLLFHSEPTNDLESDIEDQSTAELYREAKLALETSKDSCHYAICGHFGSTDVELSVAGTSSGSRPVRYNPQKRPSIANEHFETTMAQTNLAKQNSPPLTANTDQKTLRSSDSSIRSGHLNVVQQSISGIFPQLSDNFRVITLATKLRLFSESLFYGDATTEKHLYTSTERSIGSKKKRLAKKAVVISLHSFLPTKFWKLIIGQSTGNALRFATLALEAIRAWLNENFTEHGHIQHISLEGFGTMNSRVEKSFELLKNWTHQINEADFVFFVANSIAAPTVFLLAQKIMTSETFNFFHKKIGLMSIAGTNLGPFLGLDTKVVVRAYTQSENEIINELFELQKPTSALSNSVNKAIQSMCARNVKITLVGSVSDQFVPLCSSLHQRIRHPNIFRCLHVDENSEVPPFIVQLISLVLTMENMGHGDHNLLWHLLAFIKGAVQVSGPQGIIHSDPDCYEVGVRFALETTSVRHRRDARESGNYLAMGDAEKSLYHLPWCVRGVLNDFMNIKNIRNLAFLESLRNKYLCWEPTTRHWRTVKHCFAAFEDLTVNDILL</sequence>
<dbReference type="InterPro" id="IPR058934">
    <property type="entry name" value="YMC020W-like"/>
</dbReference>
<dbReference type="Pfam" id="PF26147">
    <property type="entry name" value="AB_HYDROLASE_YMC0-YMC35"/>
    <property type="match status" value="1"/>
</dbReference>
<evidence type="ECO:0000256" key="1">
    <source>
        <dbReference type="SAM" id="MobiDB-lite"/>
    </source>
</evidence>
<keyword evidence="4" id="KW-1185">Reference proteome</keyword>